<dbReference type="InterPro" id="IPR050241">
    <property type="entry name" value="NAD-cap_RNA_hydrolase_NudC"/>
</dbReference>
<protein>
    <recommendedName>
        <fullName evidence="8">Nudix hydrolase domain-containing protein</fullName>
    </recommendedName>
</protein>
<dbReference type="AlphaFoldDB" id="A0A2H0UJ34"/>
<feature type="domain" description="Nudix hydrolase" evidence="8">
    <location>
        <begin position="6"/>
        <end position="150"/>
    </location>
</feature>
<keyword evidence="6" id="KW-0460">Magnesium</keyword>
<dbReference type="Gene3D" id="3.90.79.10">
    <property type="entry name" value="Nucleoside Triphosphate Pyrophosphohydrolase"/>
    <property type="match status" value="1"/>
</dbReference>
<gene>
    <name evidence="9" type="ORF">COU13_01120</name>
</gene>
<evidence type="ECO:0000256" key="1">
    <source>
        <dbReference type="ARBA" id="ARBA00001946"/>
    </source>
</evidence>
<comment type="similarity">
    <text evidence="3">Belongs to the Nudix hydrolase family. NudC subfamily.</text>
</comment>
<organism evidence="9 10">
    <name type="scientific">Candidatus Kaiserbacteria bacterium CG10_big_fil_rev_8_21_14_0_10_43_70</name>
    <dbReference type="NCBI Taxonomy" id="1974605"/>
    <lineage>
        <taxon>Bacteria</taxon>
        <taxon>Candidatus Kaiseribacteriota</taxon>
    </lineage>
</organism>
<proteinExistence type="inferred from homology"/>
<evidence type="ECO:0000313" key="10">
    <source>
        <dbReference type="Proteomes" id="UP000230706"/>
    </source>
</evidence>
<evidence type="ECO:0000256" key="3">
    <source>
        <dbReference type="ARBA" id="ARBA00009595"/>
    </source>
</evidence>
<evidence type="ECO:0000256" key="2">
    <source>
        <dbReference type="ARBA" id="ARBA00001947"/>
    </source>
</evidence>
<dbReference type="PROSITE" id="PS51462">
    <property type="entry name" value="NUDIX"/>
    <property type="match status" value="1"/>
</dbReference>
<comment type="cofactor">
    <cofactor evidence="2">
        <name>Zn(2+)</name>
        <dbReference type="ChEBI" id="CHEBI:29105"/>
    </cofactor>
</comment>
<dbReference type="PANTHER" id="PTHR42904:SF6">
    <property type="entry name" value="NAD-CAPPED RNA HYDROLASE NUDT12"/>
    <property type="match status" value="1"/>
</dbReference>
<sequence>MSKNQYLHEVVITAIVVKDGKYLITRRAPSKKRFPGMWTVPGGKLETDDYLSLPKDTEHYWYNVLEQVLKREVREEVGLEIKNIEYVTSLATVHDDGAPSLVISCVADYEGGEVTLQEGETDAFEWINLEEAKKYALIDGIYDELVMADAQRRGVKSEWKRF</sequence>
<dbReference type="Pfam" id="PF00293">
    <property type="entry name" value="NUDIX"/>
    <property type="match status" value="1"/>
</dbReference>
<dbReference type="GO" id="GO:0019677">
    <property type="term" value="P:NAD+ catabolic process"/>
    <property type="evidence" value="ECO:0007669"/>
    <property type="project" value="TreeGrafter"/>
</dbReference>
<comment type="cofactor">
    <cofactor evidence="1">
        <name>Mg(2+)</name>
        <dbReference type="ChEBI" id="CHEBI:18420"/>
    </cofactor>
</comment>
<dbReference type="GO" id="GO:0035529">
    <property type="term" value="F:NADH pyrophosphatase activity"/>
    <property type="evidence" value="ECO:0007669"/>
    <property type="project" value="TreeGrafter"/>
</dbReference>
<comment type="catalytic activity">
    <reaction evidence="7">
        <text>a 5'-end NAD(+)-phospho-ribonucleoside in mRNA + H2O = a 5'-end phospho-adenosine-phospho-ribonucleoside in mRNA + beta-nicotinamide D-ribonucleotide + 2 H(+)</text>
        <dbReference type="Rhea" id="RHEA:60876"/>
        <dbReference type="Rhea" id="RHEA-COMP:15698"/>
        <dbReference type="Rhea" id="RHEA-COMP:15719"/>
        <dbReference type="ChEBI" id="CHEBI:14649"/>
        <dbReference type="ChEBI" id="CHEBI:15377"/>
        <dbReference type="ChEBI" id="CHEBI:15378"/>
        <dbReference type="ChEBI" id="CHEBI:144029"/>
        <dbReference type="ChEBI" id="CHEBI:144051"/>
    </reaction>
    <physiologicalReaction direction="left-to-right" evidence="7">
        <dbReference type="Rhea" id="RHEA:60877"/>
    </physiologicalReaction>
</comment>
<evidence type="ECO:0000259" key="8">
    <source>
        <dbReference type="PROSITE" id="PS51462"/>
    </source>
</evidence>
<accession>A0A2H0UJ34</accession>
<keyword evidence="5" id="KW-0378">Hydrolase</keyword>
<name>A0A2H0UJ34_9BACT</name>
<dbReference type="InterPro" id="IPR000086">
    <property type="entry name" value="NUDIX_hydrolase_dom"/>
</dbReference>
<dbReference type="GO" id="GO:0005829">
    <property type="term" value="C:cytosol"/>
    <property type="evidence" value="ECO:0007669"/>
    <property type="project" value="TreeGrafter"/>
</dbReference>
<reference evidence="10" key="1">
    <citation type="submission" date="2017-09" db="EMBL/GenBank/DDBJ databases">
        <title>Depth-based differentiation of microbial function through sediment-hosted aquifers and enrichment of novel symbionts in the deep terrestrial subsurface.</title>
        <authorList>
            <person name="Probst A.J."/>
            <person name="Ladd B."/>
            <person name="Jarett J.K."/>
            <person name="Geller-Mcgrath D.E."/>
            <person name="Sieber C.M.K."/>
            <person name="Emerson J.B."/>
            <person name="Anantharaman K."/>
            <person name="Thomas B.C."/>
            <person name="Malmstrom R."/>
            <person name="Stieglmeier M."/>
            <person name="Klingl A."/>
            <person name="Woyke T."/>
            <person name="Ryan C.M."/>
            <person name="Banfield J.F."/>
        </authorList>
    </citation>
    <scope>NUCLEOTIDE SEQUENCE [LARGE SCALE GENOMIC DNA]</scope>
</reference>
<dbReference type="SUPFAM" id="SSF55811">
    <property type="entry name" value="Nudix"/>
    <property type="match status" value="1"/>
</dbReference>
<dbReference type="GO" id="GO:0046872">
    <property type="term" value="F:metal ion binding"/>
    <property type="evidence" value="ECO:0007669"/>
    <property type="project" value="UniProtKB-KW"/>
</dbReference>
<comment type="caution">
    <text evidence="9">The sequence shown here is derived from an EMBL/GenBank/DDBJ whole genome shotgun (WGS) entry which is preliminary data.</text>
</comment>
<dbReference type="GO" id="GO:0006742">
    <property type="term" value="P:NADP+ catabolic process"/>
    <property type="evidence" value="ECO:0007669"/>
    <property type="project" value="TreeGrafter"/>
</dbReference>
<evidence type="ECO:0000256" key="4">
    <source>
        <dbReference type="ARBA" id="ARBA00022723"/>
    </source>
</evidence>
<evidence type="ECO:0000313" key="9">
    <source>
        <dbReference type="EMBL" id="PIR86408.1"/>
    </source>
</evidence>
<evidence type="ECO:0000256" key="6">
    <source>
        <dbReference type="ARBA" id="ARBA00022842"/>
    </source>
</evidence>
<dbReference type="Proteomes" id="UP000230706">
    <property type="component" value="Unassembled WGS sequence"/>
</dbReference>
<keyword evidence="4" id="KW-0479">Metal-binding</keyword>
<evidence type="ECO:0000256" key="7">
    <source>
        <dbReference type="ARBA" id="ARBA00023679"/>
    </source>
</evidence>
<evidence type="ECO:0000256" key="5">
    <source>
        <dbReference type="ARBA" id="ARBA00022801"/>
    </source>
</evidence>
<dbReference type="PANTHER" id="PTHR42904">
    <property type="entry name" value="NUDIX HYDROLASE, NUDC SUBFAMILY"/>
    <property type="match status" value="1"/>
</dbReference>
<dbReference type="InterPro" id="IPR015797">
    <property type="entry name" value="NUDIX_hydrolase-like_dom_sf"/>
</dbReference>
<dbReference type="EMBL" id="PFBF01000023">
    <property type="protein sequence ID" value="PIR86408.1"/>
    <property type="molecule type" value="Genomic_DNA"/>
</dbReference>